<feature type="non-terminal residue" evidence="7">
    <location>
        <position position="329"/>
    </location>
</feature>
<reference evidence="7" key="1">
    <citation type="journal article" date="2015" name="Nature">
        <title>Complex archaea that bridge the gap between prokaryotes and eukaryotes.</title>
        <authorList>
            <person name="Spang A."/>
            <person name="Saw J.H."/>
            <person name="Jorgensen S.L."/>
            <person name="Zaremba-Niedzwiedzka K."/>
            <person name="Martijn J."/>
            <person name="Lind A.E."/>
            <person name="van Eijk R."/>
            <person name="Schleper C."/>
            <person name="Guy L."/>
            <person name="Ettema T.J."/>
        </authorList>
    </citation>
    <scope>NUCLEOTIDE SEQUENCE</scope>
</reference>
<dbReference type="PANTHER" id="PTHR37422:SF23">
    <property type="entry name" value="TEICHURONIC ACID BIOSYNTHESIS PROTEIN TUAE"/>
    <property type="match status" value="1"/>
</dbReference>
<keyword evidence="3 5" id="KW-1133">Transmembrane helix</keyword>
<protein>
    <recommendedName>
        <fullName evidence="6">O-antigen ligase-related domain-containing protein</fullName>
    </recommendedName>
</protein>
<feature type="transmembrane region" description="Helical" evidence="5">
    <location>
        <begin position="9"/>
        <end position="26"/>
    </location>
</feature>
<gene>
    <name evidence="7" type="ORF">LCGC14_1898700</name>
</gene>
<feature type="transmembrane region" description="Helical" evidence="5">
    <location>
        <begin position="292"/>
        <end position="312"/>
    </location>
</feature>
<evidence type="ECO:0000259" key="6">
    <source>
        <dbReference type="Pfam" id="PF04932"/>
    </source>
</evidence>
<feature type="transmembrane region" description="Helical" evidence="5">
    <location>
        <begin position="157"/>
        <end position="190"/>
    </location>
</feature>
<dbReference type="InterPro" id="IPR007016">
    <property type="entry name" value="O-antigen_ligase-rel_domated"/>
</dbReference>
<comment type="caution">
    <text evidence="7">The sequence shown here is derived from an EMBL/GenBank/DDBJ whole genome shotgun (WGS) entry which is preliminary data.</text>
</comment>
<keyword evidence="2 5" id="KW-0812">Transmembrane</keyword>
<evidence type="ECO:0000256" key="2">
    <source>
        <dbReference type="ARBA" id="ARBA00022692"/>
    </source>
</evidence>
<evidence type="ECO:0000313" key="7">
    <source>
        <dbReference type="EMBL" id="KKL91035.1"/>
    </source>
</evidence>
<comment type="subcellular location">
    <subcellularLocation>
        <location evidence="1">Membrane</location>
        <topology evidence="1">Multi-pass membrane protein</topology>
    </subcellularLocation>
</comment>
<proteinExistence type="predicted"/>
<evidence type="ECO:0000256" key="3">
    <source>
        <dbReference type="ARBA" id="ARBA00022989"/>
    </source>
</evidence>
<evidence type="ECO:0000256" key="1">
    <source>
        <dbReference type="ARBA" id="ARBA00004141"/>
    </source>
</evidence>
<dbReference type="Pfam" id="PF04932">
    <property type="entry name" value="Wzy_C"/>
    <property type="match status" value="1"/>
</dbReference>
<dbReference type="InterPro" id="IPR051533">
    <property type="entry name" value="WaaL-like"/>
</dbReference>
<accession>A0A0F9IB37</accession>
<feature type="transmembrane region" description="Helical" evidence="5">
    <location>
        <begin position="202"/>
        <end position="219"/>
    </location>
</feature>
<dbReference type="EMBL" id="LAZR01019843">
    <property type="protein sequence ID" value="KKL91035.1"/>
    <property type="molecule type" value="Genomic_DNA"/>
</dbReference>
<organism evidence="7">
    <name type="scientific">marine sediment metagenome</name>
    <dbReference type="NCBI Taxonomy" id="412755"/>
    <lineage>
        <taxon>unclassified sequences</taxon>
        <taxon>metagenomes</taxon>
        <taxon>ecological metagenomes</taxon>
    </lineage>
</organism>
<dbReference type="PANTHER" id="PTHR37422">
    <property type="entry name" value="TEICHURONIC ACID BIOSYNTHESIS PROTEIN TUAE"/>
    <property type="match status" value="1"/>
</dbReference>
<evidence type="ECO:0000256" key="4">
    <source>
        <dbReference type="ARBA" id="ARBA00023136"/>
    </source>
</evidence>
<dbReference type="AlphaFoldDB" id="A0A0F9IB37"/>
<feature type="transmembrane region" description="Helical" evidence="5">
    <location>
        <begin position="124"/>
        <end position="145"/>
    </location>
</feature>
<feature type="transmembrane region" description="Helical" evidence="5">
    <location>
        <begin position="80"/>
        <end position="103"/>
    </location>
</feature>
<feature type="domain" description="O-antigen ligase-related" evidence="6">
    <location>
        <begin position="130"/>
        <end position="300"/>
    </location>
</feature>
<evidence type="ECO:0000256" key="5">
    <source>
        <dbReference type="SAM" id="Phobius"/>
    </source>
</evidence>
<keyword evidence="4 5" id="KW-0472">Membrane</keyword>
<sequence>MTSSVRQNFQLLFMWSVLISLAVYVAMKSNLWVGLFFGLAVFSGVFPFRSSLSSEALVWVMLGVLWYHISVQLLNTDDLIDAAMVAILLIGLANVVFLLFQYFDVDPIHIARASVGRLKVGLMSSHNGAAAMLAFCFPAIAVIFTRAKGLYSVRTRLIFTGIAIVMFCIGFVLAGTFGGPFSIGVAIVVMVVIRVPGWPGKIFIAGVTGGVLMIYSIFVDPPDTFNRLEAWKMAARLFPEHWIFGSGVGHWKLFFARPDILQRIGGPAFNIMEPWFRNTADIHYFKQAHNEFIQMTFEMGAGFALIVVGYFVNIVRRYQEKVLIPLFAI</sequence>
<dbReference type="GO" id="GO:0016020">
    <property type="term" value="C:membrane"/>
    <property type="evidence" value="ECO:0007669"/>
    <property type="project" value="UniProtKB-SubCell"/>
</dbReference>
<feature type="transmembrane region" description="Helical" evidence="5">
    <location>
        <begin position="56"/>
        <end position="74"/>
    </location>
</feature>
<name>A0A0F9IB37_9ZZZZ</name>